<sequence>MLKELNMSITEIETYRKAPSPASFLAIDDAKEKEIDRQIQKLKNIKTVMQEKKEKIVLCETL</sequence>
<name>A0A7G5MZA8_9FIRM</name>
<protein>
    <submittedName>
        <fullName evidence="1">Uncharacterized protein</fullName>
    </submittedName>
</protein>
<dbReference type="RefSeq" id="WP_044912324.1">
    <property type="nucleotide sequence ID" value="NZ_AP031416.1"/>
</dbReference>
<evidence type="ECO:0000313" key="2">
    <source>
        <dbReference type="Proteomes" id="UP000515789"/>
    </source>
</evidence>
<organism evidence="1 2">
    <name type="scientific">Blautia producta</name>
    <dbReference type="NCBI Taxonomy" id="33035"/>
    <lineage>
        <taxon>Bacteria</taxon>
        <taxon>Bacillati</taxon>
        <taxon>Bacillota</taxon>
        <taxon>Clostridia</taxon>
        <taxon>Lachnospirales</taxon>
        <taxon>Lachnospiraceae</taxon>
        <taxon>Blautia</taxon>
    </lineage>
</organism>
<evidence type="ECO:0000313" key="1">
    <source>
        <dbReference type="EMBL" id="QMW79951.1"/>
    </source>
</evidence>
<dbReference type="AlphaFoldDB" id="A0A7G5MZA8"/>
<accession>A0A7G5MZA8</accession>
<dbReference type="SUPFAM" id="SSF46955">
    <property type="entry name" value="Putative DNA-binding domain"/>
    <property type="match status" value="1"/>
</dbReference>
<gene>
    <name evidence="1" type="ORF">E5259_21460</name>
</gene>
<dbReference type="InterPro" id="IPR009061">
    <property type="entry name" value="DNA-bd_dom_put_sf"/>
</dbReference>
<dbReference type="EMBL" id="CP039126">
    <property type="protein sequence ID" value="QMW79951.1"/>
    <property type="molecule type" value="Genomic_DNA"/>
</dbReference>
<dbReference type="Proteomes" id="UP000515789">
    <property type="component" value="Chromosome"/>
</dbReference>
<reference evidence="1 2" key="1">
    <citation type="submission" date="2019-04" db="EMBL/GenBank/DDBJ databases">
        <authorList>
            <person name="Schori C."/>
            <person name="Ahrens C."/>
        </authorList>
    </citation>
    <scope>NUCLEOTIDE SEQUENCE [LARGE SCALE GENOMIC DNA]</scope>
    <source>
        <strain evidence="1 2">DSM 2950</strain>
    </source>
</reference>
<proteinExistence type="predicted"/>
<dbReference type="GeneID" id="75054650"/>